<feature type="region of interest" description="Disordered" evidence="1">
    <location>
        <begin position="414"/>
        <end position="567"/>
    </location>
</feature>
<dbReference type="Proteomes" id="UP000076837">
    <property type="component" value="Unassembled WGS sequence"/>
</dbReference>
<feature type="region of interest" description="Disordered" evidence="1">
    <location>
        <begin position="139"/>
        <end position="178"/>
    </location>
</feature>
<name>A0A163IRB8_DIDRA</name>
<evidence type="ECO:0000313" key="3">
    <source>
        <dbReference type="Proteomes" id="UP000076837"/>
    </source>
</evidence>
<evidence type="ECO:0000313" key="2">
    <source>
        <dbReference type="EMBL" id="KZM25897.1"/>
    </source>
</evidence>
<feature type="compositionally biased region" description="Low complexity" evidence="1">
    <location>
        <begin position="152"/>
        <end position="174"/>
    </location>
</feature>
<gene>
    <name evidence="2" type="ORF">ST47_g2907</name>
</gene>
<reference evidence="2 3" key="1">
    <citation type="journal article" date="2016" name="Sci. Rep.">
        <title>Draft genome sequencing and secretome analysis of fungal phytopathogen Ascochyta rabiei provides insight into the necrotrophic effector repertoire.</title>
        <authorList>
            <person name="Verma S."/>
            <person name="Gazara R.K."/>
            <person name="Nizam S."/>
            <person name="Parween S."/>
            <person name="Chattopadhyay D."/>
            <person name="Verma P.K."/>
        </authorList>
    </citation>
    <scope>NUCLEOTIDE SEQUENCE [LARGE SCALE GENOMIC DNA]</scope>
    <source>
        <strain evidence="2 3">ArDII</strain>
    </source>
</reference>
<organism evidence="2 3">
    <name type="scientific">Didymella rabiei</name>
    <name type="common">Chickpea ascochyta blight fungus</name>
    <name type="synonym">Mycosphaerella rabiei</name>
    <dbReference type="NCBI Taxonomy" id="5454"/>
    <lineage>
        <taxon>Eukaryota</taxon>
        <taxon>Fungi</taxon>
        <taxon>Dikarya</taxon>
        <taxon>Ascomycota</taxon>
        <taxon>Pezizomycotina</taxon>
        <taxon>Dothideomycetes</taxon>
        <taxon>Pleosporomycetidae</taxon>
        <taxon>Pleosporales</taxon>
        <taxon>Pleosporineae</taxon>
        <taxon>Didymellaceae</taxon>
        <taxon>Ascochyta</taxon>
    </lineage>
</organism>
<feature type="compositionally biased region" description="Basic and acidic residues" evidence="1">
    <location>
        <begin position="545"/>
        <end position="554"/>
    </location>
</feature>
<dbReference type="EMBL" id="JYNV01000119">
    <property type="protein sequence ID" value="KZM25897.1"/>
    <property type="molecule type" value="Genomic_DNA"/>
</dbReference>
<dbReference type="STRING" id="5454.A0A163IRB8"/>
<protein>
    <submittedName>
        <fullName evidence="2">Uncharacterized protein</fullName>
    </submittedName>
</protein>
<feature type="compositionally biased region" description="Polar residues" evidence="1">
    <location>
        <begin position="470"/>
        <end position="482"/>
    </location>
</feature>
<keyword evidence="3" id="KW-1185">Reference proteome</keyword>
<proteinExistence type="predicted"/>
<comment type="caution">
    <text evidence="2">The sequence shown here is derived from an EMBL/GenBank/DDBJ whole genome shotgun (WGS) entry which is preliminary data.</text>
</comment>
<evidence type="ECO:0000256" key="1">
    <source>
        <dbReference type="SAM" id="MobiDB-lite"/>
    </source>
</evidence>
<feature type="compositionally biased region" description="Polar residues" evidence="1">
    <location>
        <begin position="64"/>
        <end position="79"/>
    </location>
</feature>
<feature type="region of interest" description="Disordered" evidence="1">
    <location>
        <begin position="45"/>
        <end position="127"/>
    </location>
</feature>
<sequence length="567" mass="62044">MLMGNRALANFRLTVMASSYPMVSIRMYRRILGHRTDHKILGYAAVPPQQGYPPHTYGPPQPSSYPASHPQAQSYQWSRRPSLKAPAYPGTQGYGAPQSSYPPYPPHTAAVEPSQRAGWPQVPAQASYPPQSQYNAYIGPATHDQPMSDPNATPTPSTAHLASAPPAPSHPLTSISHDNAAGKKPDLYLAWDDWDFDFDGAIWPKSNEPVDPNLSLGVIIWHPAKQMTRALPATFEEAEEQSLKPTPEKLGNGESVSIYFTADNSHEAFLDVRQTDDWDYVQDDPAFVVFTDEEMQHNLIPVEDCIAQRDRLDDSVEVDAKVGDAVMHEADWSIMDHLEQALSTSGEDVKTADLTRADESANPQTQEDILASLGVTGLPKPVSGEPVPFPVPSPEEKPSVLLPVKPAASLQLSALSQTQTDPQRSHPLDGPRTVGHPTAPQRPYGSMSSTNGRRPLPPPPPEHDRYDPWNPSNRQQQYHTNGFNGGRGSPARSEASDGTAAGSDFGTETPAEASEQTVVPGLKCEQSDSSLSRKRSYGDTDADDERLRQHDDHTKRKRRSQVDAAYG</sequence>
<dbReference type="AlphaFoldDB" id="A0A163IRB8"/>
<accession>A0A163IRB8</accession>